<evidence type="ECO:0000313" key="20">
    <source>
        <dbReference type="Proteomes" id="UP001140206"/>
    </source>
</evidence>
<feature type="transmembrane region" description="Helical" evidence="16">
    <location>
        <begin position="828"/>
        <end position="854"/>
    </location>
</feature>
<dbReference type="Pfam" id="PF24626">
    <property type="entry name" value="SH3_Tf2-1"/>
    <property type="match status" value="1"/>
</dbReference>
<keyword evidence="7" id="KW-0255">Endonuclease</keyword>
<evidence type="ECO:0000256" key="7">
    <source>
        <dbReference type="ARBA" id="ARBA00022759"/>
    </source>
</evidence>
<dbReference type="Pfam" id="PF14244">
    <property type="entry name" value="Retrotran_gag_3"/>
    <property type="match status" value="1"/>
</dbReference>
<dbReference type="InterPro" id="IPR041373">
    <property type="entry name" value="RT_RNaseH"/>
</dbReference>
<dbReference type="PANTHER" id="PTHR37984:SF5">
    <property type="entry name" value="PROTEIN NYNRIN-LIKE"/>
    <property type="match status" value="1"/>
</dbReference>
<dbReference type="GO" id="GO:0006310">
    <property type="term" value="P:DNA recombination"/>
    <property type="evidence" value="ECO:0007669"/>
    <property type="project" value="UniProtKB-KW"/>
</dbReference>
<dbReference type="CDD" id="cd01647">
    <property type="entry name" value="RT_LTR"/>
    <property type="match status" value="1"/>
</dbReference>
<dbReference type="PROSITE" id="PS50878">
    <property type="entry name" value="RT_POL"/>
    <property type="match status" value="1"/>
</dbReference>
<feature type="domain" description="Integrase catalytic" evidence="18">
    <location>
        <begin position="1625"/>
        <end position="1791"/>
    </location>
</feature>
<keyword evidence="16" id="KW-0812">Transmembrane</keyword>
<dbReference type="GO" id="GO:0004190">
    <property type="term" value="F:aspartic-type endopeptidase activity"/>
    <property type="evidence" value="ECO:0007669"/>
    <property type="project" value="UniProtKB-KW"/>
</dbReference>
<evidence type="ECO:0000256" key="3">
    <source>
        <dbReference type="ARBA" id="ARBA00022695"/>
    </source>
</evidence>
<organism evidence="19 20">
    <name type="scientific">Rhynchospora pubera</name>
    <dbReference type="NCBI Taxonomy" id="906938"/>
    <lineage>
        <taxon>Eukaryota</taxon>
        <taxon>Viridiplantae</taxon>
        <taxon>Streptophyta</taxon>
        <taxon>Embryophyta</taxon>
        <taxon>Tracheophyta</taxon>
        <taxon>Spermatophyta</taxon>
        <taxon>Magnoliopsida</taxon>
        <taxon>Liliopsida</taxon>
        <taxon>Poales</taxon>
        <taxon>Cyperaceae</taxon>
        <taxon>Cyperoideae</taxon>
        <taxon>Rhynchosporeae</taxon>
        <taxon>Rhynchospora</taxon>
    </lineage>
</organism>
<dbReference type="Pfam" id="PF22936">
    <property type="entry name" value="Pol_BBD"/>
    <property type="match status" value="1"/>
</dbReference>
<dbReference type="InterPro" id="IPR013581">
    <property type="entry name" value="PDR_assoc"/>
</dbReference>
<keyword evidence="10" id="KW-0229">DNA integration</keyword>
<keyword evidence="20" id="KW-1185">Reference proteome</keyword>
<keyword evidence="8" id="KW-0378">Hydrolase</keyword>
<dbReference type="InterPro" id="IPR000477">
    <property type="entry name" value="RT_dom"/>
</dbReference>
<dbReference type="InterPro" id="IPR029472">
    <property type="entry name" value="Copia-like_N"/>
</dbReference>
<evidence type="ECO:0000256" key="11">
    <source>
        <dbReference type="ARBA" id="ARBA00022918"/>
    </source>
</evidence>
<evidence type="ECO:0000259" key="17">
    <source>
        <dbReference type="PROSITE" id="PS50878"/>
    </source>
</evidence>
<dbReference type="InterPro" id="IPR056924">
    <property type="entry name" value="SH3_Tf2-1"/>
</dbReference>
<dbReference type="GO" id="GO:0003964">
    <property type="term" value="F:RNA-directed DNA polymerase activity"/>
    <property type="evidence" value="ECO:0007669"/>
    <property type="project" value="UniProtKB-KW"/>
</dbReference>
<evidence type="ECO:0000256" key="2">
    <source>
        <dbReference type="ARBA" id="ARBA00022679"/>
    </source>
</evidence>
<gene>
    <name evidence="19" type="ORF">LUZ62_033945</name>
</gene>
<dbReference type="Pfam" id="PF07727">
    <property type="entry name" value="RVT_2"/>
    <property type="match status" value="1"/>
</dbReference>
<dbReference type="Pfam" id="PF13976">
    <property type="entry name" value="gag_pre-integrs"/>
    <property type="match status" value="1"/>
</dbReference>
<dbReference type="GO" id="GO:0004519">
    <property type="term" value="F:endonuclease activity"/>
    <property type="evidence" value="ECO:0007669"/>
    <property type="project" value="UniProtKB-KW"/>
</dbReference>
<dbReference type="Proteomes" id="UP001140206">
    <property type="component" value="Chromosome 1"/>
</dbReference>
<keyword evidence="11" id="KW-0695">RNA-directed DNA polymerase</keyword>
<evidence type="ECO:0000256" key="16">
    <source>
        <dbReference type="SAM" id="Phobius"/>
    </source>
</evidence>
<dbReference type="CDD" id="cd09274">
    <property type="entry name" value="RNase_HI_RT_Ty3"/>
    <property type="match status" value="1"/>
</dbReference>
<evidence type="ECO:0000256" key="14">
    <source>
        <dbReference type="ARBA" id="ARBA00023172"/>
    </source>
</evidence>
<dbReference type="FunFam" id="1.10.340.70:FF:000001">
    <property type="entry name" value="Retrovirus-related Pol polyprotein from transposon gypsy-like Protein"/>
    <property type="match status" value="1"/>
</dbReference>
<evidence type="ECO:0000256" key="6">
    <source>
        <dbReference type="ARBA" id="ARBA00022750"/>
    </source>
</evidence>
<dbReference type="GO" id="GO:0006508">
    <property type="term" value="P:proteolysis"/>
    <property type="evidence" value="ECO:0007669"/>
    <property type="project" value="UniProtKB-KW"/>
</dbReference>
<dbReference type="Gene3D" id="3.10.10.10">
    <property type="entry name" value="HIV Type 1 Reverse Transcriptase, subunit A, domain 1"/>
    <property type="match status" value="1"/>
</dbReference>
<feature type="region of interest" description="Disordered" evidence="15">
    <location>
        <begin position="1891"/>
        <end position="1961"/>
    </location>
</feature>
<keyword evidence="3" id="KW-0548">Nucleotidyltransferase</keyword>
<dbReference type="Pfam" id="PF00665">
    <property type="entry name" value="rve"/>
    <property type="match status" value="1"/>
</dbReference>
<keyword evidence="12" id="KW-0239">DNA-directed DNA polymerase</keyword>
<evidence type="ECO:0000313" key="19">
    <source>
        <dbReference type="EMBL" id="KAJ4821379.1"/>
    </source>
</evidence>
<dbReference type="GO" id="GO:0003677">
    <property type="term" value="F:DNA binding"/>
    <property type="evidence" value="ECO:0007669"/>
    <property type="project" value="UniProtKB-KW"/>
</dbReference>
<keyword evidence="1" id="KW-0645">Protease</keyword>
<sequence length="2529" mass="283432">MSPCAVPALLVPKKDDSWRMCIDSRAVNKITIKYRFPIPRFDDLIDQLHGATVFSKIDLRSGYHQIRIRPGDEWKTAFKTRDGLYEWKVMPFGLSNAPSTFMRLMNQVFRPFIGQFVVVYFDDILVYSSSEDQHLQHLRQVFEVLRVQKLYTNTKKCHFFSGEVTFLGYIVSKEGIRMDPAKVEAITGWSTPTNLHDIRSFHGLASFYRRFIRNFSTIIAPIIDCIKGGKYNWTKEAEEAFQLLKKKVTEAPVLVLPNFEEIFEVHCDASGVGIGGVLSQKGRPVAFFSEKLNEVRFKYSTYDKEFYAIVRSLEYWRHYLISKEFVLYSDHEALKYINGQHKLKPRHAKWVEFLQAFSFSIKHKAGVLNQVADALSRRHSLITTMRVQVNGFDAFKELYGDDPDFADIWQKCESGPFQHFIRQEGFLFKGNRLCVPKGSLREAVITEGHAGGLAGHFGVDKTLAWLQDQFYWPRMERDVARFVGRCRTCKLAKTRGTNAGLYQPLPVPVAPWEDVSLDFVLGLSRTQRNKDSIMVVVDRFSKMAHFIACNKTFDASQVARLFLQKIVRLHGVPKTITSDRDVKFVGHFWRILWRKMGTQLQFSSSHHPQTDGQTEVVNRSLGNLLRSLVGDSPRQWDLTLPQAEFAYNRSQSRTTGKNPFEVVYGFNPITPLDLTPLSVQCQFSGDAEEHAEHIKQVHSQVRDQIEKSNKKYKERADKHRKKVVFKEGDLVWIHLRKARFPTGRYDKLQPRADGPFRVLERINDNAYKVDLPGEYNVSGTFNVADLSPYITDSEKETSEAEDEILPGSTEALGVQVLKSRGVFPKANWYWIGLVGLLVFVFLFNALYTLALTYLKPFGKAQPTISEEALREKHANLTGEVVGSLFKGDALENNASISVHDVKDPGPRNKGMVLPFKPLALTFDNIRYSVDMPAEMRAQGVQEDRLVLLKGISGSFRPGVLTAVMGLLLMKRGGEEVYVGPLGCHSSQLIQYFESIEGVCKIKDGYNPATWMLEVTTLAQEEALGINFSESHRLRRNPKNTMAKDDNKTDDTATKKVIDSTSPFYLSSSENPGTMISSCVLKGDNYDLWEKAMKNALRAKNKLGFVNGSIIKPAAGPEANLWESCNSMLVSWLFNSIDSTLQPSIAYMETAKELWDDLRERFSIGNGPRIHQLKADIAAAKQQGQSVVSYYTRLKGMWDELSSYSRVPVCKCKGCTCNAAAEFVKEREEEKIHQFLMGLDDSVFGTVRSSILGMEPLPTLNKVYSMVIQEERHRSVARGREERGEAVGFAVQAFKSHGSFLESQGGPKPAKVGLVDRPSCTHCGKMGHEVSRCYELIGYPEGWGRGGRTGRGGRGGGRGARGRGHVHANAVQGSFNAGASYSAGASCGASAGASHGAEKKHEPQVSIPGLSDVQMQQIMAILTNSNASASYSAGASTEKLHGKSLNLNWILDSGASHHMTGNYECLQSVHDIAPSSVGLPNGTQTMAKHEGQVVLQGTLTLRKVIYVPTLNCNLISLSKLISDNDCFVVFTNELCVIQDRNMRMPIGVGELRDGVYYYHPLAPTQVFHTSKETTYELWHRRMGHPSSQITCLFPGVKGGSDMKTGVCDICMCSKQSRIAFPVSFNKTSEPFELIHCDIWGAYRVASQCGAHYFLTIVDDFTRAVWVYLMAEKSEVAGLIQSFCKMVQTQFCKTVKCVRSDNGTEFKSGLMLKFYAANGILHQTSCVRTPQQNGRVERKHRHILNVARALRFQSNLPLEFWGECILTAAFLINRTPTPLLQNKTPYEMLFGKQPSYAAVRIFGCLCYTHKSGISDKFDSRSRKCVFIGYPFGKKGWRVYDLETKEFVVTRDVVFCENEFPFKQVRGSTPGHGSPAVLSELDYAVYQNTGALGTNAPDESAGASEDSASELSAGASGQNAPELSAGASGQNAPELSAGASGQEAPGHSAPASNLTGRVPRSRKPPAHLQDYMCYTAFCDPSKAHPTTVDSSGSLYPIAHYLNYNKFSVAHRIFLNAVTAGREPQHYGEAVKDVNWRNAMQAEIDALERNRTWTVEDLPPTKTAIGCKWVYRIKYNSDGSIERYKARLVVLGNRQIEGIDYTETFAPVAKMVSVRTFLAVAIAKGWELHQMDVHNAFLHGDLNEEVYMRLPPGFNSSQPGKVCRLRKSLYGLRQAPRMWFSKLSAALQFYGFVQSKADYSLFSYTKGDVFLAILVYVDDLVIAGNNSEALKGFKQYLSSTFHMKDLGAFKYFLGIEITRGPEGLFLCQRKYTLDILAESGLLGAKPAAFPIEQNHQLLNAIGPPMDDPERYRRIVGRLIYLTITRPELCYSVHVLAQFMQAPLQAHYDAAIRVLRYLKGNPGQGVVLRADSDLRLYAYCDSDWASCPLTRRSLTGYFVMLGQSPISWKTKKQHTVSRSSAEAEYRSMATTACELTWLKSLLQFLGVSHTQPMKLFCDSQAAIHIASNPVFHERTKHIEVDCHYVRDSIRAGHITTSHVRTTEQLADIFTKALGKRQFQYLLSKLGIRDLHAPT</sequence>
<accession>A0AAV8HXG2</accession>
<keyword evidence="5" id="KW-0479">Metal-binding</keyword>
<dbReference type="CDD" id="cd09272">
    <property type="entry name" value="RNase_HI_RT_Ty1"/>
    <property type="match status" value="1"/>
</dbReference>
<dbReference type="Pfam" id="PF00078">
    <property type="entry name" value="RVT_1"/>
    <property type="match status" value="1"/>
</dbReference>
<dbReference type="InterPro" id="IPR001584">
    <property type="entry name" value="Integrase_cat-core"/>
</dbReference>
<dbReference type="GO" id="GO:0003887">
    <property type="term" value="F:DNA-directed DNA polymerase activity"/>
    <property type="evidence" value="ECO:0007669"/>
    <property type="project" value="UniProtKB-KW"/>
</dbReference>
<protein>
    <recommendedName>
        <fullName evidence="21">Reverse transcriptase</fullName>
    </recommendedName>
</protein>
<keyword evidence="2" id="KW-0808">Transferase</keyword>
<dbReference type="InterPro" id="IPR012337">
    <property type="entry name" value="RNaseH-like_sf"/>
</dbReference>
<dbReference type="FunFam" id="3.30.420.10:FF:000032">
    <property type="entry name" value="Retrovirus-related Pol polyprotein from transposon 297-like Protein"/>
    <property type="match status" value="1"/>
</dbReference>
<reference evidence="19" key="1">
    <citation type="submission" date="2022-08" db="EMBL/GenBank/DDBJ databases">
        <authorList>
            <person name="Marques A."/>
        </authorList>
    </citation>
    <scope>NUCLEOTIDE SEQUENCE</scope>
    <source>
        <strain evidence="19">RhyPub2mFocal</strain>
        <tissue evidence="19">Leaves</tissue>
    </source>
</reference>
<name>A0AAV8HXG2_9POAL</name>
<evidence type="ECO:0000256" key="13">
    <source>
        <dbReference type="ARBA" id="ARBA00023125"/>
    </source>
</evidence>
<keyword evidence="16" id="KW-1133">Transmembrane helix</keyword>
<feature type="compositionally biased region" description="Low complexity" evidence="15">
    <location>
        <begin position="1893"/>
        <end position="1914"/>
    </location>
</feature>
<keyword evidence="16" id="KW-0472">Membrane</keyword>
<dbReference type="Pfam" id="PF08370">
    <property type="entry name" value="PDR_assoc"/>
    <property type="match status" value="1"/>
</dbReference>
<dbReference type="FunFam" id="3.30.70.270:FF:000063">
    <property type="entry name" value="Zinc knuckle domaincontaining protein"/>
    <property type="match status" value="1"/>
</dbReference>
<dbReference type="InterPro" id="IPR054722">
    <property type="entry name" value="PolX-like_BBD"/>
</dbReference>
<dbReference type="InterPro" id="IPR043128">
    <property type="entry name" value="Rev_trsase/Diguanyl_cyclase"/>
</dbReference>
<dbReference type="GO" id="GO:0046872">
    <property type="term" value="F:metal ion binding"/>
    <property type="evidence" value="ECO:0007669"/>
    <property type="project" value="UniProtKB-KW"/>
</dbReference>
<dbReference type="InterPro" id="IPR057670">
    <property type="entry name" value="SH3_retrovirus"/>
</dbReference>
<dbReference type="InterPro" id="IPR041588">
    <property type="entry name" value="Integrase_H2C2"/>
</dbReference>
<dbReference type="FunFam" id="3.10.10.10:FF:000007">
    <property type="entry name" value="Retrovirus-related Pol polyprotein from transposon 17.6-like Protein"/>
    <property type="match status" value="1"/>
</dbReference>
<dbReference type="Pfam" id="PF17921">
    <property type="entry name" value="Integrase_H2C2"/>
    <property type="match status" value="1"/>
</dbReference>
<evidence type="ECO:0000256" key="4">
    <source>
        <dbReference type="ARBA" id="ARBA00022722"/>
    </source>
</evidence>
<evidence type="ECO:0000256" key="8">
    <source>
        <dbReference type="ARBA" id="ARBA00022801"/>
    </source>
</evidence>
<feature type="transmembrane region" description="Helical" evidence="16">
    <location>
        <begin position="945"/>
        <end position="969"/>
    </location>
</feature>
<evidence type="ECO:0000256" key="9">
    <source>
        <dbReference type="ARBA" id="ARBA00022842"/>
    </source>
</evidence>
<dbReference type="InterPro" id="IPR043502">
    <property type="entry name" value="DNA/RNA_pol_sf"/>
</dbReference>
<proteinExistence type="predicted"/>
<dbReference type="Gene3D" id="3.30.420.10">
    <property type="entry name" value="Ribonuclease H-like superfamily/Ribonuclease H"/>
    <property type="match status" value="2"/>
</dbReference>
<feature type="domain" description="Integrase catalytic" evidence="18">
    <location>
        <begin position="507"/>
        <end position="667"/>
    </location>
</feature>
<dbReference type="PROSITE" id="PS50994">
    <property type="entry name" value="INTEGRASE"/>
    <property type="match status" value="2"/>
</dbReference>
<dbReference type="InterPro" id="IPR013103">
    <property type="entry name" value="RVT_2"/>
</dbReference>
<dbReference type="Gene3D" id="3.30.70.270">
    <property type="match status" value="2"/>
</dbReference>
<dbReference type="SUPFAM" id="SSF56672">
    <property type="entry name" value="DNA/RNA polymerases"/>
    <property type="match status" value="2"/>
</dbReference>
<evidence type="ECO:0000256" key="12">
    <source>
        <dbReference type="ARBA" id="ARBA00022932"/>
    </source>
</evidence>
<evidence type="ECO:0000256" key="10">
    <source>
        <dbReference type="ARBA" id="ARBA00022908"/>
    </source>
</evidence>
<evidence type="ECO:0000256" key="15">
    <source>
        <dbReference type="SAM" id="MobiDB-lite"/>
    </source>
</evidence>
<evidence type="ECO:0000256" key="5">
    <source>
        <dbReference type="ARBA" id="ARBA00022723"/>
    </source>
</evidence>
<keyword evidence="13" id="KW-0238">DNA-binding</keyword>
<dbReference type="SUPFAM" id="SSF53098">
    <property type="entry name" value="Ribonuclease H-like"/>
    <property type="match status" value="2"/>
</dbReference>
<keyword evidence="14" id="KW-0233">DNA recombination</keyword>
<dbReference type="InterPro" id="IPR050951">
    <property type="entry name" value="Retrovirus_Pol_polyprotein"/>
</dbReference>
<dbReference type="Pfam" id="PF25597">
    <property type="entry name" value="SH3_retrovirus"/>
    <property type="match status" value="1"/>
</dbReference>
<evidence type="ECO:0000256" key="1">
    <source>
        <dbReference type="ARBA" id="ARBA00022670"/>
    </source>
</evidence>
<comment type="caution">
    <text evidence="19">The sequence shown here is derived from an EMBL/GenBank/DDBJ whole genome shotgun (WGS) entry which is preliminary data.</text>
</comment>
<dbReference type="EMBL" id="JAMFTS010000001">
    <property type="protein sequence ID" value="KAJ4821379.1"/>
    <property type="molecule type" value="Genomic_DNA"/>
</dbReference>
<evidence type="ECO:0000259" key="18">
    <source>
        <dbReference type="PROSITE" id="PS50994"/>
    </source>
</evidence>
<dbReference type="PANTHER" id="PTHR37984">
    <property type="entry name" value="PROTEIN CBG26694"/>
    <property type="match status" value="1"/>
</dbReference>
<dbReference type="Gene3D" id="1.10.340.70">
    <property type="match status" value="1"/>
</dbReference>
<dbReference type="Pfam" id="PF17917">
    <property type="entry name" value="RT_RNaseH"/>
    <property type="match status" value="1"/>
</dbReference>
<keyword evidence="9" id="KW-0460">Magnesium</keyword>
<feature type="domain" description="Reverse transcriptase" evidence="17">
    <location>
        <begin position="1"/>
        <end position="171"/>
    </location>
</feature>
<keyword evidence="4" id="KW-0540">Nuclease</keyword>
<evidence type="ECO:0008006" key="21">
    <source>
        <dbReference type="Google" id="ProtNLM"/>
    </source>
</evidence>
<dbReference type="InterPro" id="IPR025724">
    <property type="entry name" value="GAG-pre-integrase_dom"/>
</dbReference>
<keyword evidence="6" id="KW-0064">Aspartyl protease</keyword>
<dbReference type="GO" id="GO:0015074">
    <property type="term" value="P:DNA integration"/>
    <property type="evidence" value="ECO:0007669"/>
    <property type="project" value="UniProtKB-KW"/>
</dbReference>
<dbReference type="InterPro" id="IPR036397">
    <property type="entry name" value="RNaseH_sf"/>
</dbReference>